<gene>
    <name evidence="3" type="ORF">L207DRAFT_399200</name>
</gene>
<dbReference type="Pfam" id="PF26640">
    <property type="entry name" value="DUF8212"/>
    <property type="match status" value="1"/>
</dbReference>
<organism evidence="3 4">
    <name type="scientific">Hyaloscypha variabilis (strain UAMH 11265 / GT02V1 / F)</name>
    <name type="common">Meliniomyces variabilis</name>
    <dbReference type="NCBI Taxonomy" id="1149755"/>
    <lineage>
        <taxon>Eukaryota</taxon>
        <taxon>Fungi</taxon>
        <taxon>Dikarya</taxon>
        <taxon>Ascomycota</taxon>
        <taxon>Pezizomycotina</taxon>
        <taxon>Leotiomycetes</taxon>
        <taxon>Helotiales</taxon>
        <taxon>Hyaloscyphaceae</taxon>
        <taxon>Hyaloscypha</taxon>
        <taxon>Hyaloscypha variabilis</taxon>
    </lineage>
</organism>
<feature type="non-terminal residue" evidence="3">
    <location>
        <position position="242"/>
    </location>
</feature>
<dbReference type="PANTHER" id="PTHR10622">
    <property type="entry name" value="HET DOMAIN-CONTAINING PROTEIN"/>
    <property type="match status" value="1"/>
</dbReference>
<dbReference type="InterPro" id="IPR058525">
    <property type="entry name" value="DUF8212"/>
</dbReference>
<keyword evidence="4" id="KW-1185">Reference proteome</keyword>
<dbReference type="Pfam" id="PF06985">
    <property type="entry name" value="HET"/>
    <property type="match status" value="1"/>
</dbReference>
<feature type="domain" description="DUF8212" evidence="2">
    <location>
        <begin position="220"/>
        <end position="241"/>
    </location>
</feature>
<evidence type="ECO:0000259" key="1">
    <source>
        <dbReference type="Pfam" id="PF06985"/>
    </source>
</evidence>
<dbReference type="OrthoDB" id="674604at2759"/>
<proteinExistence type="predicted"/>
<protein>
    <submittedName>
        <fullName evidence="3">HET-domain-containing protein</fullName>
    </submittedName>
</protein>
<dbReference type="Proteomes" id="UP000235786">
    <property type="component" value="Unassembled WGS sequence"/>
</dbReference>
<dbReference type="AlphaFoldDB" id="A0A2J6S8G4"/>
<dbReference type="InterPro" id="IPR010730">
    <property type="entry name" value="HET"/>
</dbReference>
<feature type="domain" description="Heterokaryon incompatibility" evidence="1">
    <location>
        <begin position="22"/>
        <end position="107"/>
    </location>
</feature>
<evidence type="ECO:0000313" key="4">
    <source>
        <dbReference type="Proteomes" id="UP000235786"/>
    </source>
</evidence>
<evidence type="ECO:0000313" key="3">
    <source>
        <dbReference type="EMBL" id="PMD47064.1"/>
    </source>
</evidence>
<dbReference type="EMBL" id="KZ613938">
    <property type="protein sequence ID" value="PMD47064.1"/>
    <property type="molecule type" value="Genomic_DNA"/>
</dbReference>
<dbReference type="PANTHER" id="PTHR10622:SF10">
    <property type="entry name" value="HET DOMAIN-CONTAINING PROTEIN"/>
    <property type="match status" value="1"/>
</dbReference>
<dbReference type="STRING" id="1149755.A0A2J6S8G4"/>
<name>A0A2J6S8G4_HYAVF</name>
<sequence length="242" mass="27658">MRLLNTETLKLQDFFDEGIPSYAILSHRWESDEVSYQDLEAGKNKDGAGYRKILRCCAKALDDGHDWVWIDTCCIDKKSSAELSEAINTMFNWYQSATLCYAYLSDVEPIVTEGPLSYPTFKDSLWFTRGWTLQELISPTEVLFLDRNWSEIGTRTSLANEITAATGIPGNAYKTLDSFSVAQKMSWASKRKTSRVEDIAYSLLGLFDVNMPMLYGEGKRAFIRLQEEIIKRSDDESIFVWS</sequence>
<evidence type="ECO:0000259" key="2">
    <source>
        <dbReference type="Pfam" id="PF26640"/>
    </source>
</evidence>
<accession>A0A2J6S8G4</accession>
<reference evidence="3 4" key="1">
    <citation type="submission" date="2016-04" db="EMBL/GenBank/DDBJ databases">
        <title>A degradative enzymes factory behind the ericoid mycorrhizal symbiosis.</title>
        <authorList>
            <consortium name="DOE Joint Genome Institute"/>
            <person name="Martino E."/>
            <person name="Morin E."/>
            <person name="Grelet G."/>
            <person name="Kuo A."/>
            <person name="Kohler A."/>
            <person name="Daghino S."/>
            <person name="Barry K."/>
            <person name="Choi C."/>
            <person name="Cichocki N."/>
            <person name="Clum A."/>
            <person name="Copeland A."/>
            <person name="Hainaut M."/>
            <person name="Haridas S."/>
            <person name="Labutti K."/>
            <person name="Lindquist E."/>
            <person name="Lipzen A."/>
            <person name="Khouja H.-R."/>
            <person name="Murat C."/>
            <person name="Ohm R."/>
            <person name="Olson A."/>
            <person name="Spatafora J."/>
            <person name="Veneault-Fourrey C."/>
            <person name="Henrissat B."/>
            <person name="Grigoriev I."/>
            <person name="Martin F."/>
            <person name="Perotto S."/>
        </authorList>
    </citation>
    <scope>NUCLEOTIDE SEQUENCE [LARGE SCALE GENOMIC DNA]</scope>
    <source>
        <strain evidence="3 4">F</strain>
    </source>
</reference>